<dbReference type="AlphaFoldDB" id="A0A8H5KCI8"/>
<sequence length="362" mass="39882">MAVAEGRSDRGPEFPAVALPLPPGTHSNLALYYLHTGRQVNWPPGFSKPYLDFQMRTLRPSGKFHKFLNGLFNTGYYDEETKAHLPATTYCPRAECNAITNINARAEAVNETVAGKTTTAMKLVTVIVSGGVGKIRQREPKLTVSGESDPVTSDKPESTAWLDADDDDTTGRLEQEHITGASSFEICDDTTLPSDYRVLPTKGGPNLECGLYTLIKSMQHQMPDGAATPNSIDDLRSLVDSPEYAQMMAISQGSGSSNMSADELACVLKLWSERQGSIPLQLVVIIDGNPPASMPIFASPIQDRFEQTYKEQVLVVCRPFPRQFPKPVDRSQRDLPSLRLETLYEPSPHRVEHHNPNVGRSI</sequence>
<dbReference type="Proteomes" id="UP000582016">
    <property type="component" value="Unassembled WGS sequence"/>
</dbReference>
<evidence type="ECO:0000256" key="1">
    <source>
        <dbReference type="SAM" id="MobiDB-lite"/>
    </source>
</evidence>
<dbReference type="OrthoDB" id="5105325at2759"/>
<proteinExistence type="predicted"/>
<protein>
    <submittedName>
        <fullName evidence="2">Uncharacterized protein</fullName>
    </submittedName>
</protein>
<keyword evidence="3" id="KW-1185">Reference proteome</keyword>
<gene>
    <name evidence="2" type="ORF">FPHYL_1509</name>
</gene>
<accession>A0A8H5KCI8</accession>
<name>A0A8H5KCI8_9HYPO</name>
<reference evidence="2 3" key="1">
    <citation type="submission" date="2020-05" db="EMBL/GenBank/DDBJ databases">
        <title>Identification and distribution of gene clusters putatively required for synthesis of sphingolipid metabolism inhibitors in phylogenetically diverse species of the filamentous fungus Fusarium.</title>
        <authorList>
            <person name="Kim H.-S."/>
            <person name="Busman M."/>
            <person name="Brown D.W."/>
            <person name="Divon H."/>
            <person name="Uhlig S."/>
            <person name="Proctor R.H."/>
        </authorList>
    </citation>
    <scope>NUCLEOTIDE SEQUENCE [LARGE SCALE GENOMIC DNA]</scope>
    <source>
        <strain evidence="2 3">NRRL 13617</strain>
    </source>
</reference>
<evidence type="ECO:0000313" key="3">
    <source>
        <dbReference type="Proteomes" id="UP000582016"/>
    </source>
</evidence>
<evidence type="ECO:0000313" key="2">
    <source>
        <dbReference type="EMBL" id="KAF5570093.1"/>
    </source>
</evidence>
<organism evidence="2 3">
    <name type="scientific">Fusarium phyllophilum</name>
    <dbReference type="NCBI Taxonomy" id="47803"/>
    <lineage>
        <taxon>Eukaryota</taxon>
        <taxon>Fungi</taxon>
        <taxon>Dikarya</taxon>
        <taxon>Ascomycota</taxon>
        <taxon>Pezizomycotina</taxon>
        <taxon>Sordariomycetes</taxon>
        <taxon>Hypocreomycetidae</taxon>
        <taxon>Hypocreales</taxon>
        <taxon>Nectriaceae</taxon>
        <taxon>Fusarium</taxon>
        <taxon>Fusarium fujikuroi species complex</taxon>
    </lineage>
</organism>
<feature type="region of interest" description="Disordered" evidence="1">
    <location>
        <begin position="138"/>
        <end position="167"/>
    </location>
</feature>
<dbReference type="EMBL" id="JAAOAQ010000048">
    <property type="protein sequence ID" value="KAF5570093.1"/>
    <property type="molecule type" value="Genomic_DNA"/>
</dbReference>
<comment type="caution">
    <text evidence="2">The sequence shown here is derived from an EMBL/GenBank/DDBJ whole genome shotgun (WGS) entry which is preliminary data.</text>
</comment>
<feature type="region of interest" description="Disordered" evidence="1">
    <location>
        <begin position="342"/>
        <end position="362"/>
    </location>
</feature>